<dbReference type="Pfam" id="PF02782">
    <property type="entry name" value="FGGY_C"/>
    <property type="match status" value="1"/>
</dbReference>
<dbReference type="SUPFAM" id="SSF53067">
    <property type="entry name" value="Actin-like ATPase domain"/>
    <property type="match status" value="2"/>
</dbReference>
<protein>
    <recommendedName>
        <fullName evidence="7 8">Ribulokinase</fullName>
        <ecNumber evidence="7 8">2.7.1.16</ecNumber>
    </recommendedName>
</protein>
<dbReference type="PIRSF" id="PIRSF000538">
    <property type="entry name" value="GlpK"/>
    <property type="match status" value="1"/>
</dbReference>
<feature type="domain" description="Carbohydrate kinase FGGY C-terminal" evidence="10">
    <location>
        <begin position="290"/>
        <end position="485"/>
    </location>
</feature>
<dbReference type="InterPro" id="IPR000577">
    <property type="entry name" value="Carb_kinase_FGGY"/>
</dbReference>
<evidence type="ECO:0000256" key="6">
    <source>
        <dbReference type="ARBA" id="ARBA00023277"/>
    </source>
</evidence>
<keyword evidence="12" id="KW-1185">Reference proteome</keyword>
<evidence type="ECO:0000256" key="4">
    <source>
        <dbReference type="ARBA" id="ARBA00022840"/>
    </source>
</evidence>
<dbReference type="CDD" id="cd07781">
    <property type="entry name" value="ASKHA_NBD_FGGY_L-RBK"/>
    <property type="match status" value="1"/>
</dbReference>
<keyword evidence="3 8" id="KW-0418">Kinase</keyword>
<feature type="domain" description="Carbohydrate kinase FGGY N-terminal" evidence="9">
    <location>
        <begin position="4"/>
        <end position="273"/>
    </location>
</feature>
<gene>
    <name evidence="11" type="ORF">ACFQWG_07485</name>
</gene>
<dbReference type="InterPro" id="IPR043129">
    <property type="entry name" value="ATPase_NBD"/>
</dbReference>
<dbReference type="Gene3D" id="3.30.420.40">
    <property type="match status" value="2"/>
</dbReference>
<keyword evidence="2" id="KW-0547">Nucleotide-binding</keyword>
<comment type="pathway">
    <text evidence="8">Carbohydrate degradation; L-arabinose degradation via L-ribulose; D-xylulose 5-phosphate from L-arabinose (bacterial route): step 2/3.</text>
</comment>
<evidence type="ECO:0000256" key="8">
    <source>
        <dbReference type="RuleBase" id="RU003455"/>
    </source>
</evidence>
<dbReference type="RefSeq" id="WP_380973850.1">
    <property type="nucleotide sequence ID" value="NZ_JBHTEF010000001.1"/>
</dbReference>
<keyword evidence="1 8" id="KW-0808">Transferase</keyword>
<organism evidence="11 12">
    <name type="scientific">Schaalia naturae</name>
    <dbReference type="NCBI Taxonomy" id="635203"/>
    <lineage>
        <taxon>Bacteria</taxon>
        <taxon>Bacillati</taxon>
        <taxon>Actinomycetota</taxon>
        <taxon>Actinomycetes</taxon>
        <taxon>Actinomycetales</taxon>
        <taxon>Actinomycetaceae</taxon>
        <taxon>Schaalia</taxon>
    </lineage>
</organism>
<dbReference type="NCBIfam" id="NF003154">
    <property type="entry name" value="PRK04123.1"/>
    <property type="match status" value="1"/>
</dbReference>
<dbReference type="GO" id="GO:0008741">
    <property type="term" value="F:ribulokinase activity"/>
    <property type="evidence" value="ECO:0007669"/>
    <property type="project" value="UniProtKB-EC"/>
</dbReference>
<keyword evidence="5 8" id="KW-0054">Arabinose catabolism</keyword>
<evidence type="ECO:0000259" key="10">
    <source>
        <dbReference type="Pfam" id="PF02782"/>
    </source>
</evidence>
<dbReference type="EC" id="2.7.1.16" evidence="7 8"/>
<evidence type="ECO:0000256" key="7">
    <source>
        <dbReference type="NCBIfam" id="TIGR01234"/>
    </source>
</evidence>
<reference evidence="12" key="1">
    <citation type="journal article" date="2019" name="Int. J. Syst. Evol. Microbiol.">
        <title>The Global Catalogue of Microorganisms (GCM) 10K type strain sequencing project: providing services to taxonomists for standard genome sequencing and annotation.</title>
        <authorList>
            <consortium name="The Broad Institute Genomics Platform"/>
            <consortium name="The Broad Institute Genome Sequencing Center for Infectious Disease"/>
            <person name="Wu L."/>
            <person name="Ma J."/>
        </authorList>
    </citation>
    <scope>NUCLEOTIDE SEQUENCE [LARGE SCALE GENOMIC DNA]</scope>
    <source>
        <strain evidence="12">CCUG 56698</strain>
    </source>
</reference>
<dbReference type="EMBL" id="JBHTEF010000001">
    <property type="protein sequence ID" value="MFC7581037.1"/>
    <property type="molecule type" value="Genomic_DNA"/>
</dbReference>
<dbReference type="InterPro" id="IPR018484">
    <property type="entry name" value="FGGY_N"/>
</dbReference>
<evidence type="ECO:0000256" key="3">
    <source>
        <dbReference type="ARBA" id="ARBA00022777"/>
    </source>
</evidence>
<dbReference type="InterPro" id="IPR005929">
    <property type="entry name" value="Ribulokinase"/>
</dbReference>
<evidence type="ECO:0000256" key="1">
    <source>
        <dbReference type="ARBA" id="ARBA00022679"/>
    </source>
</evidence>
<proteinExistence type="inferred from homology"/>
<comment type="similarity">
    <text evidence="8">Belongs to the ribulokinase family.</text>
</comment>
<evidence type="ECO:0000313" key="11">
    <source>
        <dbReference type="EMBL" id="MFC7581037.1"/>
    </source>
</evidence>
<dbReference type="Proteomes" id="UP001596527">
    <property type="component" value="Unassembled WGS sequence"/>
</dbReference>
<name>A0ABW2SLT2_9ACTO</name>
<dbReference type="PANTHER" id="PTHR43435">
    <property type="entry name" value="RIBULOKINASE"/>
    <property type="match status" value="1"/>
</dbReference>
<comment type="catalytic activity">
    <reaction evidence="8">
        <text>L-ribulose + ATP = L-ribulose 5-phosphate + ADP + H(+)</text>
        <dbReference type="Rhea" id="RHEA:22072"/>
        <dbReference type="ChEBI" id="CHEBI:15378"/>
        <dbReference type="ChEBI" id="CHEBI:16880"/>
        <dbReference type="ChEBI" id="CHEBI:30616"/>
        <dbReference type="ChEBI" id="CHEBI:58226"/>
        <dbReference type="ChEBI" id="CHEBI:456216"/>
        <dbReference type="EC" id="2.7.1.16"/>
    </reaction>
</comment>
<dbReference type="PANTHER" id="PTHR43435:SF4">
    <property type="entry name" value="FGGY CARBOHYDRATE KINASE DOMAIN-CONTAINING PROTEIN"/>
    <property type="match status" value="1"/>
</dbReference>
<dbReference type="Pfam" id="PF00370">
    <property type="entry name" value="FGGY_N"/>
    <property type="match status" value="1"/>
</dbReference>
<evidence type="ECO:0000259" key="9">
    <source>
        <dbReference type="Pfam" id="PF00370"/>
    </source>
</evidence>
<sequence length="562" mass="61161">MSHVIGIDFGTLSARAVIASIEDGTVVSDAVADYPHGVMAQRLDVADGRDLPPDFALQEPADYLDALRRSVRGALAGSDVDPQDIVGIGLDATSASVLVTDSRGTPLCETPGFRTNPHAYLKLWKHHGGSRQAERIVAAARERREGWLERYGGTLSAEMLLPKALETLEEAPEVYRAASEIVDAADWLTWQLTGHLVYAAGDSGYKRMYQDGRYPSREFLESVNREFGGVFEDKMRHPVVPLGSRVGGLTATWARTLGLRPGTPVAAGNIDAHVHAAAVDAVRPGQLTGVLGTSVCWIVQAERLRSVPGIFGVVDGGVAEGLWAYEGGQSSVGDTFQWFIDRSLPESYRAEARRRGISEFQLLGERASRQGIGENGLLALDWFNGNRSILVDAELTGMIVGQTLQTRPEDQYRALMEACVFGARVIIENFESHGVPVDEIRAAGGLLKEPFLMQMYADITRRPISVATVAQAGALGSAIFAAVAAGAYPTVVAAADAMGGVRERAYVPREEASRRYDRLWELYRHLYFLMGREDDVMHRLKGIQREALSESQAQAAPARTER</sequence>
<evidence type="ECO:0000256" key="5">
    <source>
        <dbReference type="ARBA" id="ARBA00022935"/>
    </source>
</evidence>
<evidence type="ECO:0000313" key="12">
    <source>
        <dbReference type="Proteomes" id="UP001596527"/>
    </source>
</evidence>
<keyword evidence="4" id="KW-0067">ATP-binding</keyword>
<dbReference type="NCBIfam" id="TIGR01234">
    <property type="entry name" value="L-ribulokinase"/>
    <property type="match status" value="1"/>
</dbReference>
<comment type="caution">
    <text evidence="11">The sequence shown here is derived from an EMBL/GenBank/DDBJ whole genome shotgun (WGS) entry which is preliminary data.</text>
</comment>
<keyword evidence="6 8" id="KW-0119">Carbohydrate metabolism</keyword>
<evidence type="ECO:0000256" key="2">
    <source>
        <dbReference type="ARBA" id="ARBA00022741"/>
    </source>
</evidence>
<accession>A0ABW2SLT2</accession>
<dbReference type="InterPro" id="IPR018485">
    <property type="entry name" value="FGGY_C"/>
</dbReference>